<reference evidence="2" key="2">
    <citation type="submission" date="2023-01" db="EMBL/GenBank/DDBJ databases">
        <authorList>
            <person name="Sun Q."/>
            <person name="Evtushenko L."/>
        </authorList>
    </citation>
    <scope>NUCLEOTIDE SEQUENCE</scope>
    <source>
        <strain evidence="2">VKM B-2347</strain>
    </source>
</reference>
<evidence type="ECO:0000313" key="3">
    <source>
        <dbReference type="Proteomes" id="UP001143372"/>
    </source>
</evidence>
<reference evidence="2" key="1">
    <citation type="journal article" date="2014" name="Int. J. Syst. Evol. Microbiol.">
        <title>Complete genome sequence of Corynebacterium casei LMG S-19264T (=DSM 44701T), isolated from a smear-ripened cheese.</title>
        <authorList>
            <consortium name="US DOE Joint Genome Institute (JGI-PGF)"/>
            <person name="Walter F."/>
            <person name="Albersmeier A."/>
            <person name="Kalinowski J."/>
            <person name="Ruckert C."/>
        </authorList>
    </citation>
    <scope>NUCLEOTIDE SEQUENCE</scope>
    <source>
        <strain evidence="2">VKM B-2347</strain>
    </source>
</reference>
<keyword evidence="2" id="KW-0378">Hydrolase</keyword>
<dbReference type="Pfam" id="PF00561">
    <property type="entry name" value="Abhydrolase_1"/>
    <property type="match status" value="1"/>
</dbReference>
<feature type="domain" description="AB hydrolase-1" evidence="1">
    <location>
        <begin position="21"/>
        <end position="121"/>
    </location>
</feature>
<gene>
    <name evidence="2" type="ORF">GCM10008179_18160</name>
</gene>
<dbReference type="EMBL" id="BSFI01000007">
    <property type="protein sequence ID" value="GLK68178.1"/>
    <property type="molecule type" value="Genomic_DNA"/>
</dbReference>
<dbReference type="SUPFAM" id="SSF53474">
    <property type="entry name" value="alpha/beta-Hydrolases"/>
    <property type="match status" value="1"/>
</dbReference>
<evidence type="ECO:0000313" key="2">
    <source>
        <dbReference type="EMBL" id="GLK68178.1"/>
    </source>
</evidence>
<dbReference type="PRINTS" id="PR00111">
    <property type="entry name" value="ABHYDROLASE"/>
</dbReference>
<dbReference type="InterPro" id="IPR029058">
    <property type="entry name" value="AB_hydrolase_fold"/>
</dbReference>
<dbReference type="PANTHER" id="PTHR43433">
    <property type="entry name" value="HYDROLASE, ALPHA/BETA FOLD FAMILY PROTEIN"/>
    <property type="match status" value="1"/>
</dbReference>
<name>A0A9W6J1U3_9HYPH</name>
<dbReference type="InterPro" id="IPR000073">
    <property type="entry name" value="AB_hydrolase_1"/>
</dbReference>
<keyword evidence="3" id="KW-1185">Reference proteome</keyword>
<sequence>MPTFQSDGLELAYRDEGEGAPILLIHGFASSIDVNWSGTGWIETLKKDGRRVIAIDNRGHGNSEKLYDPAFYGADVMAGDAIALLDQLDIDRADVMGYSMGARITALLAIRKAERVRSAILGGMGEGLLHGAPSADAIAEGLLAPSVEDITNPMAKMFRRFAEATNSDRRALAACMRAQRSLVDAGMLGTIKVPTLVAVGTEDEVSGDLDALVKLIPGAEALPIPRRDHNRAVGDKVYKEGVLSFLSRRP</sequence>
<accession>A0A9W6J1U3</accession>
<dbReference type="PANTHER" id="PTHR43433:SF5">
    <property type="entry name" value="AB HYDROLASE-1 DOMAIN-CONTAINING PROTEIN"/>
    <property type="match status" value="1"/>
</dbReference>
<dbReference type="InterPro" id="IPR050471">
    <property type="entry name" value="AB_hydrolase"/>
</dbReference>
<proteinExistence type="predicted"/>
<dbReference type="AlphaFoldDB" id="A0A9W6J1U3"/>
<comment type="caution">
    <text evidence="2">The sequence shown here is derived from an EMBL/GenBank/DDBJ whole genome shotgun (WGS) entry which is preliminary data.</text>
</comment>
<protein>
    <submittedName>
        <fullName evidence="2">Alpha/beta hydrolase</fullName>
    </submittedName>
</protein>
<dbReference type="RefSeq" id="WP_271168402.1">
    <property type="nucleotide sequence ID" value="NZ_BSFI01000007.1"/>
</dbReference>
<organism evidence="2 3">
    <name type="scientific">Hansschlegelia plantiphila</name>
    <dbReference type="NCBI Taxonomy" id="374655"/>
    <lineage>
        <taxon>Bacteria</taxon>
        <taxon>Pseudomonadati</taxon>
        <taxon>Pseudomonadota</taxon>
        <taxon>Alphaproteobacteria</taxon>
        <taxon>Hyphomicrobiales</taxon>
        <taxon>Methylopilaceae</taxon>
        <taxon>Hansschlegelia</taxon>
    </lineage>
</organism>
<dbReference type="Proteomes" id="UP001143372">
    <property type="component" value="Unassembled WGS sequence"/>
</dbReference>
<dbReference type="GO" id="GO:0004806">
    <property type="term" value="F:triacylglycerol lipase activity"/>
    <property type="evidence" value="ECO:0007669"/>
    <property type="project" value="TreeGrafter"/>
</dbReference>
<dbReference type="GO" id="GO:0046503">
    <property type="term" value="P:glycerolipid catabolic process"/>
    <property type="evidence" value="ECO:0007669"/>
    <property type="project" value="TreeGrafter"/>
</dbReference>
<evidence type="ECO:0000259" key="1">
    <source>
        <dbReference type="Pfam" id="PF00561"/>
    </source>
</evidence>
<dbReference type="Gene3D" id="3.40.50.1820">
    <property type="entry name" value="alpha/beta hydrolase"/>
    <property type="match status" value="1"/>
</dbReference>